<evidence type="ECO:0000259" key="7">
    <source>
        <dbReference type="Pfam" id="PF25036"/>
    </source>
</evidence>
<keyword evidence="3" id="KW-0445">Lipid transport</keyword>
<accession>A0A167JE23</accession>
<dbReference type="GO" id="GO:0045053">
    <property type="term" value="P:protein retention in Golgi apparatus"/>
    <property type="evidence" value="ECO:0007669"/>
    <property type="project" value="TreeGrafter"/>
</dbReference>
<dbReference type="GO" id="GO:0006623">
    <property type="term" value="P:protein targeting to vacuole"/>
    <property type="evidence" value="ECO:0007669"/>
    <property type="project" value="TreeGrafter"/>
</dbReference>
<comment type="similarity">
    <text evidence="1">Belongs to the VPS13 family.</text>
</comment>
<dbReference type="InterPro" id="IPR056748">
    <property type="entry name" value="VPS13-like_C"/>
</dbReference>
<reference evidence="9 10" key="1">
    <citation type="journal article" date="2016" name="Mol. Biol. Evol.">
        <title>Comparative Genomics of Early-Diverging Mushroom-Forming Fungi Provides Insights into the Origins of Lignocellulose Decay Capabilities.</title>
        <authorList>
            <person name="Nagy L.G."/>
            <person name="Riley R."/>
            <person name="Tritt A."/>
            <person name="Adam C."/>
            <person name="Daum C."/>
            <person name="Floudas D."/>
            <person name="Sun H."/>
            <person name="Yadav J.S."/>
            <person name="Pangilinan J."/>
            <person name="Larsson K.H."/>
            <person name="Matsuura K."/>
            <person name="Barry K."/>
            <person name="Labutti K."/>
            <person name="Kuo R."/>
            <person name="Ohm R.A."/>
            <person name="Bhattacharya S.S."/>
            <person name="Shirouzu T."/>
            <person name="Yoshinaga Y."/>
            <person name="Martin F.M."/>
            <person name="Grigoriev I.V."/>
            <person name="Hibbett D.S."/>
        </authorList>
    </citation>
    <scope>NUCLEOTIDE SEQUENCE [LARGE SCALE GENOMIC DNA]</scope>
    <source>
        <strain evidence="9 10">TUFC12733</strain>
    </source>
</reference>
<gene>
    <name evidence="9" type="ORF">CALVIDRAFT_566495</name>
</gene>
<dbReference type="GO" id="GO:0006869">
    <property type="term" value="P:lipid transport"/>
    <property type="evidence" value="ECO:0007669"/>
    <property type="project" value="UniProtKB-KW"/>
</dbReference>
<name>A0A167JE23_CALVF</name>
<feature type="domain" description="Vacuolar protein sorting-associated protein 13 VPS13 adaptor binding" evidence="7">
    <location>
        <begin position="1958"/>
        <end position="2530"/>
    </location>
</feature>
<feature type="region of interest" description="Disordered" evidence="4">
    <location>
        <begin position="1729"/>
        <end position="1781"/>
    </location>
</feature>
<feature type="compositionally biased region" description="Basic residues" evidence="4">
    <location>
        <begin position="1761"/>
        <end position="1777"/>
    </location>
</feature>
<evidence type="ECO:0000256" key="3">
    <source>
        <dbReference type="ARBA" id="ARBA00023055"/>
    </source>
</evidence>
<proteinExistence type="inferred from homology"/>
<dbReference type="GO" id="GO:0007005">
    <property type="term" value="P:mitochondrion organization"/>
    <property type="evidence" value="ECO:0007669"/>
    <property type="project" value="TreeGrafter"/>
</dbReference>
<dbReference type="Pfam" id="PF25036">
    <property type="entry name" value="VPS13_VAB"/>
    <property type="match status" value="1"/>
</dbReference>
<evidence type="ECO:0000313" key="9">
    <source>
        <dbReference type="EMBL" id="KZO93498.1"/>
    </source>
</evidence>
<keyword evidence="2" id="KW-0813">Transport</keyword>
<feature type="compositionally biased region" description="Basic and acidic residues" evidence="4">
    <location>
        <begin position="411"/>
        <end position="421"/>
    </location>
</feature>
<feature type="compositionally biased region" description="Pro residues" evidence="4">
    <location>
        <begin position="1078"/>
        <end position="1087"/>
    </location>
</feature>
<evidence type="ECO:0000313" key="10">
    <source>
        <dbReference type="Proteomes" id="UP000076738"/>
    </source>
</evidence>
<feature type="domain" description="Intermembrane lipid transfer protein VPS13-like C-terminal" evidence="8">
    <location>
        <begin position="3053"/>
        <end position="3158"/>
    </location>
</feature>
<feature type="compositionally biased region" description="Basic and acidic residues" evidence="4">
    <location>
        <begin position="1327"/>
        <end position="1337"/>
    </location>
</feature>
<dbReference type="PANTHER" id="PTHR16166:SF93">
    <property type="entry name" value="INTERMEMBRANE LIPID TRANSFER PROTEIN VPS13"/>
    <property type="match status" value="1"/>
</dbReference>
<dbReference type="OrthoDB" id="428159at2759"/>
<feature type="region of interest" description="Disordered" evidence="4">
    <location>
        <begin position="1583"/>
        <end position="1605"/>
    </location>
</feature>
<feature type="compositionally biased region" description="Basic and acidic residues" evidence="4">
    <location>
        <begin position="1729"/>
        <end position="1738"/>
    </location>
</feature>
<dbReference type="STRING" id="1330018.A0A167JE23"/>
<feature type="region of interest" description="Disordered" evidence="4">
    <location>
        <begin position="411"/>
        <end position="432"/>
    </location>
</feature>
<feature type="region of interest" description="Disordered" evidence="4">
    <location>
        <begin position="1053"/>
        <end position="1093"/>
    </location>
</feature>
<evidence type="ECO:0000259" key="5">
    <source>
        <dbReference type="Pfam" id="PF12624"/>
    </source>
</evidence>
<sequence length="3182" mass="356305">MVLESVLQTFLNRFLAPYVENLNTSQMNFGIWSGEVKLRNLKLKREALDKFRLPVDVVEGYLGEFRLSVPWNNLRGKPVAVAIENVYLIALPAAETKVDAEEDDRRRQAAKQEKLENAELLRLRSGQEELSPEDEAKNQTFISQLSTRILNNLQITVKNVHIRYEDKLSVPEHPFAAGITLAGFKAVSTDGNWMETFIEDSLGAIHKLSKLESLAVYFDTDMTSMLGQGPEKLDAMIARQEQTPDHQYVLKPVTGEAKLVMSHRPTPENPRIDATVLFEEIGLNLDDNQWRDVLSVGELFHFYTRQYQYRKYRPPEEEFTANKSRALWKFAQTSLLAEVHDKHYQWNWEFFKNRRSERHKYVELFKKKSTQPSLLPPELEEFNDLERKLSYEDIRFYRSIARSQLRKERAELKAKQEEDKAAAPPAPAQPAAASGTWLGWIWGTNPSSAAPAAEEEPAPGLDDEQRKELYDAIEYTDKDVITQSIDLPRDVMKMRVSARLTRGTFALRRHGSDMISLVFDALSADLVQRPENMEAILALGGLSVYDSTLSTSVYPQIVRVKEQQRKAIDSDEHEEAGKQLGLEAETEDPFFFVKFEQNPLDERADSALTVRMRYMEIIYHRGYVEAIFDFLRPPPSQLESIGALIDVASTTLEGLQKETRAGLEYALKQHKTLDIRMDMNAPIIIIPEDISAKQCPHMVLDAGHIAIQSDLVEKSKLAEIDAKRSQQYSEEDYKQLESLMYDRFFLKLESAQLLIGPDLLSCMSALTSHSQGAVELHLVERINIDFSVQNCILPDAPFLTRFKVAGQLPELKVNVSNTKYQGLMRFLDIAIPRFGGGQESDRTQRPPARPVKPERAPAPISGIFAKPEGTAYVVDDAATDAGDGTDGADHEKFYEAEDVDPERQLEIKQHLFEFSFKVGKLQASLFKALPEQQDKLIADAVLEGFDLGFAQTKWSMLVDIVLRSVSMKMMETGAEPLQLVASQSVDERSSEELMRIKYTRVQKDSPEYMPVYEGVDQTIGVELSTFNFAVQPEPILTMYDFIMTTFVPSKAITRPTTPFSESPPDLLDLPPDLSGPTPAVPVPPAEPAPEHNPGKIKIRVKLTSIGLALINSVTSPIATISLSAADVALFLSGNGLRIGARLGNLTIVDDTDFAAVSPSFKQLLSIEGDNFADFSYETFDPNDKDTFPGYNSSVRLRAGSLKFNFVVEPLHRVYLFLIKFARLKALYDSATQAAVQRASEIQRMKFDVIVQTPILVLPKDATQSADALVVKLGEIVAKNTFGTDTSSINAGLFGIKVLSQLHDYPEEDQLEIIQDVDLSADVEQVENPDHDHEEPDVHLPAIDSHSQQPSNHGTKHPDTKVTLKISDIKVNLTQNQYLVLMSILQELPHVFASDEDVDEQIEEYAGAAETPMDSVSPEPQESESEQLLIDLSPELGVVAKSQGNGVVRLWTKMEVTLDLAALAVQLYDRKATRKEELKATGIAGFAMNGTSVRMKMMSDGSLEAEIVLTSLVMTNLRAGSTRFREMIPAAKHNGRQVMIHYTRAAGINPAAMAIVTVDSPQIIFAVDPVFALLDFFSDPIKPSKPEPPFGDMGSGPEVEAEQQPTTAGELSFRVNVVNAAIIVLDSDRDPSTQSIQLSIKEIMISKQAIIALNMQRLGMSLGRMDKASERVRFLDDIDVTLTMDSRATEGRQMTSIEATVQPIIFRASYRDINLITSIFTRAMELQDRSEAERAEKQRTMSKSGHISTTVQRKPSQGVATRKSHKTRASRSSRRSVSKRPQVLMAKEQLKATFDGFQLVLIGDIHELPLLHMDTKSFMFTAQDWSGDLKALGTVSTSTRYYNMTNSHWEPLLEPWTFSVKASRGDATSGIALSLLSKDRLEVNVTASFIDTALSAVAVINKEGDRLAKRNRGNDAPYLVQNRTGYRLHLWSDSVGRNQNPSEAVTIEDGQDKPWHFEDWRSLREHVSDTKRNSFAVQFEDRPWETLRHISVDSEGETSYVLKPKLNQISHRLLCEVIVENNVKVVIFRSTYKIQNYTQLPVELIIIDGNGKPASAVFKISPGDSCSLPIEAAVHNRIRLRPDPGFEYSWSSESFYWQDLMKRNARSIVCRAQNTSDAAFRFQAFTAFDKNDPVTRSYPKMTLTLRAPVELENLLPFDLKYRVFDKNTSQNWSSFLRHGGISPVHVVELSHLLLLSIDIQDAGVRPSEFAIINTDSEDFTIEKILPVTDQQNSRRDIYIHYYRYPDSGGAFKVQIYSPYILLNKTSLPLQLRSRGFLGGTRDVGQVIPPVAPSQVASPFMFSQGSDDRRNRCLLKIGASDWSKPLSFEAVKADTEVVILSPSGNEEMHVGMSYSEGLGKYKLTKVITVAPRFLIRNNLGMKVNFREHRSRDFISVEPGQRAALTSLRSGTSYKLVTFAYSGLNAEWSAPINIQDIGKVHFRLTPPDQVMRRHLIRADVLLEGSTIFIILNRETGAWPFAIENNSDYSITYCQVDGVRTGPDGEERPGTRRNPYEVMPHSRERYAWDQPAARDKYIKLIINGQDRNVDVMEMGALEPFKFPVSDRGSRAVSLDIRADGPTQTLVISNYDEIYSLYKPKRQSTSSSPLGSRDAGFEAVEEEAVVTFTINIQLEGIGLSVVTRKLQELVYVSLRGLDFQYTDSTTAQSVNVAFKWIQIDNQLYGGIFPIILYPTSIPHAGKELDVHPALQTSAIILKDKAHGVLFVKYASILLQSMTIELDEDFLYALIDFSKFRGGSWETEVQDVLIEQPGDIPDATELKGGLDMYFEILHLQPVALELSFMRTDRVNVDEKQSTRNPIAFFVNALTMALGNVNMAPVRLNALVIENMRSTVPVLQDRIVYHYQQEFFTQLYRILGSADLLGNPVGLFQNLSSGVADIFYEPYQGLIMHGNKELGIGIARGATSFVKKAVFGVSDSVTKVTSSIGKGLSAATFDVEFQNRRRVTLRRNKPKHALYGVTAGASAFASSVASGFEGLALKPLEGAETGGAVGFFKGIGKGLVGAVTKPVVGVLDLAANVSEGIRNTTTVFDQSDLDRVRLPRYVPPDGILVPYSEREALGQSWLKDVENGQFVDEQYVAHIDLRSQDEAVLISTIRILQIRISRLRVIFDIHLSELQTIALEPSGIQLVRQGGASGPFIPLPDQKSREWFFRQIEKIVTQFNSNRRN</sequence>
<protein>
    <submittedName>
        <fullName evidence="9">Vacuolar protein sorting-associated protein 13</fullName>
    </submittedName>
</protein>
<dbReference type="Proteomes" id="UP000076738">
    <property type="component" value="Unassembled WGS sequence"/>
</dbReference>
<dbReference type="Pfam" id="PF25033">
    <property type="entry name" value="VPS13_M"/>
    <property type="match status" value="1"/>
</dbReference>
<evidence type="ECO:0000256" key="4">
    <source>
        <dbReference type="SAM" id="MobiDB-lite"/>
    </source>
</evidence>
<dbReference type="InterPro" id="IPR056747">
    <property type="entry name" value="VPS13-like_M"/>
</dbReference>
<dbReference type="GO" id="GO:0045324">
    <property type="term" value="P:late endosome to vacuole transport"/>
    <property type="evidence" value="ECO:0007669"/>
    <property type="project" value="TreeGrafter"/>
</dbReference>
<keyword evidence="10" id="KW-1185">Reference proteome</keyword>
<evidence type="ECO:0000259" key="8">
    <source>
        <dbReference type="Pfam" id="PF25037"/>
    </source>
</evidence>
<feature type="region of interest" description="Disordered" evidence="4">
    <location>
        <begin position="1325"/>
        <end position="1358"/>
    </location>
</feature>
<dbReference type="EMBL" id="KV417301">
    <property type="protein sequence ID" value="KZO93498.1"/>
    <property type="molecule type" value="Genomic_DNA"/>
</dbReference>
<dbReference type="InterPro" id="IPR009543">
    <property type="entry name" value="VPS13_VAB"/>
</dbReference>
<feature type="region of interest" description="Disordered" evidence="4">
    <location>
        <begin position="835"/>
        <end position="860"/>
    </location>
</feature>
<feature type="domain" description="Chorein N-terminal" evidence="5">
    <location>
        <begin position="2"/>
        <end position="827"/>
    </location>
</feature>
<dbReference type="PANTHER" id="PTHR16166">
    <property type="entry name" value="VACUOLAR PROTEIN SORTING-ASSOCIATED PROTEIN VPS13"/>
    <property type="match status" value="1"/>
</dbReference>
<feature type="compositionally biased region" description="Polar residues" evidence="4">
    <location>
        <begin position="1740"/>
        <end position="1758"/>
    </location>
</feature>
<dbReference type="Pfam" id="PF25037">
    <property type="entry name" value="VPS13_C"/>
    <property type="match status" value="1"/>
</dbReference>
<feature type="domain" description="VPS13-like middle region" evidence="6">
    <location>
        <begin position="1116"/>
        <end position="1893"/>
    </location>
</feature>
<feature type="compositionally biased region" description="Low complexity" evidence="4">
    <location>
        <begin position="1063"/>
        <end position="1072"/>
    </location>
</feature>
<dbReference type="InterPro" id="IPR026847">
    <property type="entry name" value="VPS13"/>
</dbReference>
<organism evidence="9 10">
    <name type="scientific">Calocera viscosa (strain TUFC12733)</name>
    <dbReference type="NCBI Taxonomy" id="1330018"/>
    <lineage>
        <taxon>Eukaryota</taxon>
        <taxon>Fungi</taxon>
        <taxon>Dikarya</taxon>
        <taxon>Basidiomycota</taxon>
        <taxon>Agaricomycotina</taxon>
        <taxon>Dacrymycetes</taxon>
        <taxon>Dacrymycetales</taxon>
        <taxon>Dacrymycetaceae</taxon>
        <taxon>Calocera</taxon>
    </lineage>
</organism>
<dbReference type="Pfam" id="PF12624">
    <property type="entry name" value="VPS13_N"/>
    <property type="match status" value="1"/>
</dbReference>
<evidence type="ECO:0000256" key="2">
    <source>
        <dbReference type="ARBA" id="ARBA00022448"/>
    </source>
</evidence>
<dbReference type="InterPro" id="IPR026854">
    <property type="entry name" value="VPS13_N"/>
</dbReference>
<evidence type="ECO:0000256" key="1">
    <source>
        <dbReference type="ARBA" id="ARBA00006545"/>
    </source>
</evidence>
<evidence type="ECO:0000259" key="6">
    <source>
        <dbReference type="Pfam" id="PF25033"/>
    </source>
</evidence>